<evidence type="ECO:0000256" key="3">
    <source>
        <dbReference type="PROSITE-ProRule" id="PRU00169"/>
    </source>
</evidence>
<dbReference type="GO" id="GO:0051782">
    <property type="term" value="P:negative regulation of cell division"/>
    <property type="evidence" value="ECO:0007669"/>
    <property type="project" value="TreeGrafter"/>
</dbReference>
<dbReference type="PROSITE" id="PS50110">
    <property type="entry name" value="RESPONSE_REGULATORY"/>
    <property type="match status" value="1"/>
</dbReference>
<dbReference type="SUPFAM" id="SSF52172">
    <property type="entry name" value="CheY-like"/>
    <property type="match status" value="1"/>
</dbReference>
<keyword evidence="6" id="KW-1185">Reference proteome</keyword>
<dbReference type="AlphaFoldDB" id="A0A517P3L0"/>
<dbReference type="GO" id="GO:0009898">
    <property type="term" value="C:cytoplasmic side of plasma membrane"/>
    <property type="evidence" value="ECO:0007669"/>
    <property type="project" value="TreeGrafter"/>
</dbReference>
<name>A0A517P3L0_9PLAN</name>
<evidence type="ECO:0000256" key="2">
    <source>
        <dbReference type="ARBA" id="ARBA00022840"/>
    </source>
</evidence>
<organism evidence="5 6">
    <name type="scientific">Alienimonas californiensis</name>
    <dbReference type="NCBI Taxonomy" id="2527989"/>
    <lineage>
        <taxon>Bacteria</taxon>
        <taxon>Pseudomonadati</taxon>
        <taxon>Planctomycetota</taxon>
        <taxon>Planctomycetia</taxon>
        <taxon>Planctomycetales</taxon>
        <taxon>Planctomycetaceae</taxon>
        <taxon>Alienimonas</taxon>
    </lineage>
</organism>
<keyword evidence="1" id="KW-0547">Nucleotide-binding</keyword>
<dbReference type="InterPro" id="IPR011006">
    <property type="entry name" value="CheY-like_superfamily"/>
</dbReference>
<dbReference type="GO" id="GO:0016887">
    <property type="term" value="F:ATP hydrolysis activity"/>
    <property type="evidence" value="ECO:0007669"/>
    <property type="project" value="TreeGrafter"/>
</dbReference>
<evidence type="ECO:0000256" key="1">
    <source>
        <dbReference type="ARBA" id="ARBA00022741"/>
    </source>
</evidence>
<dbReference type="Proteomes" id="UP000318741">
    <property type="component" value="Chromosome"/>
</dbReference>
<evidence type="ECO:0000259" key="4">
    <source>
        <dbReference type="PROSITE" id="PS50110"/>
    </source>
</evidence>
<sequence>MNDVTRLALVDPDDRTRRDVKNLLLGLDMVWLEAETGRYEGFEDTVAQSRPDLALVALDGDPQRALALVNRITHEVPDCTVMTVSASQEGSLILQAMRAGAKEFLSHPLKIDDFIAALDRIRQSGGGGGEDGKPARGNRVIAVAGVSGGVGCTSLAVNLGCALAEDVHNSVTVIDLDLALGDADVWLDIIPDYTIQDVAENLSRLDYSLLKRSLTRHDCGAFLLPRPVQMEEMVTMGAEDLKRVIALLRATFSHLVIDIGKSYGALDQTVLDAADDILLVCQLDLPALRNVVRVLQYLDLQDKNAPKVKIVLNRMGLTDRQISVSKAMETIGREVYWKLPNDYGTMIESRNNGVPLITHAPTSRLTESIRGLAAKLDGADAAPAAVVKGSSKSLFRFLSKAKG</sequence>
<feature type="domain" description="Response regulatory" evidence="4">
    <location>
        <begin position="6"/>
        <end position="122"/>
    </location>
</feature>
<comment type="caution">
    <text evidence="3">Lacks conserved residue(s) required for the propagation of feature annotation.</text>
</comment>
<dbReference type="PANTHER" id="PTHR43384:SF6">
    <property type="entry name" value="SEPTUM SITE-DETERMINING PROTEIN MIND HOMOLOG, CHLOROPLASTIC"/>
    <property type="match status" value="1"/>
</dbReference>
<dbReference type="PANTHER" id="PTHR43384">
    <property type="entry name" value="SEPTUM SITE-DETERMINING PROTEIN MIND HOMOLOG, CHLOROPLASTIC-RELATED"/>
    <property type="match status" value="1"/>
</dbReference>
<dbReference type="RefSeq" id="WP_145356575.1">
    <property type="nucleotide sequence ID" value="NZ_CP036265.1"/>
</dbReference>
<keyword evidence="2" id="KW-0067">ATP-binding</keyword>
<dbReference type="InterPro" id="IPR002586">
    <property type="entry name" value="CobQ/CobB/MinD/ParA_Nub-bd_dom"/>
</dbReference>
<dbReference type="InterPro" id="IPR027417">
    <property type="entry name" value="P-loop_NTPase"/>
</dbReference>
<accession>A0A517P3L0</accession>
<dbReference type="InterPro" id="IPR050625">
    <property type="entry name" value="ParA/MinD_ATPase"/>
</dbReference>
<gene>
    <name evidence="5" type="primary">minD_1</name>
    <name evidence="5" type="ORF">CA12_00220</name>
</gene>
<dbReference type="Gene3D" id="3.40.50.2300">
    <property type="match status" value="1"/>
</dbReference>
<reference evidence="5 6" key="1">
    <citation type="submission" date="2019-02" db="EMBL/GenBank/DDBJ databases">
        <title>Deep-cultivation of Planctomycetes and their phenomic and genomic characterization uncovers novel biology.</title>
        <authorList>
            <person name="Wiegand S."/>
            <person name="Jogler M."/>
            <person name="Boedeker C."/>
            <person name="Pinto D."/>
            <person name="Vollmers J."/>
            <person name="Rivas-Marin E."/>
            <person name="Kohn T."/>
            <person name="Peeters S.H."/>
            <person name="Heuer A."/>
            <person name="Rast P."/>
            <person name="Oberbeckmann S."/>
            <person name="Bunk B."/>
            <person name="Jeske O."/>
            <person name="Meyerdierks A."/>
            <person name="Storesund J.E."/>
            <person name="Kallscheuer N."/>
            <person name="Luecker S."/>
            <person name="Lage O.M."/>
            <person name="Pohl T."/>
            <person name="Merkel B.J."/>
            <person name="Hornburger P."/>
            <person name="Mueller R.-W."/>
            <person name="Bruemmer F."/>
            <person name="Labrenz M."/>
            <person name="Spormann A.M."/>
            <person name="Op den Camp H."/>
            <person name="Overmann J."/>
            <person name="Amann R."/>
            <person name="Jetten M.S.M."/>
            <person name="Mascher T."/>
            <person name="Medema M.H."/>
            <person name="Devos D.P."/>
            <person name="Kaster A.-K."/>
            <person name="Ovreas L."/>
            <person name="Rohde M."/>
            <person name="Galperin M.Y."/>
            <person name="Jogler C."/>
        </authorList>
    </citation>
    <scope>NUCLEOTIDE SEQUENCE [LARGE SCALE GENOMIC DNA]</scope>
    <source>
        <strain evidence="5 6">CA12</strain>
    </source>
</reference>
<protein>
    <submittedName>
        <fullName evidence="5">Septum site-determining protein MinD</fullName>
    </submittedName>
</protein>
<dbReference type="SUPFAM" id="SSF52540">
    <property type="entry name" value="P-loop containing nucleoside triphosphate hydrolases"/>
    <property type="match status" value="1"/>
</dbReference>
<dbReference type="EMBL" id="CP036265">
    <property type="protein sequence ID" value="QDT13954.1"/>
    <property type="molecule type" value="Genomic_DNA"/>
</dbReference>
<evidence type="ECO:0000313" key="5">
    <source>
        <dbReference type="EMBL" id="QDT13954.1"/>
    </source>
</evidence>
<dbReference type="KEGG" id="acaf:CA12_00220"/>
<dbReference type="GO" id="GO:0005524">
    <property type="term" value="F:ATP binding"/>
    <property type="evidence" value="ECO:0007669"/>
    <property type="project" value="UniProtKB-KW"/>
</dbReference>
<proteinExistence type="predicted"/>
<dbReference type="Pfam" id="PF01656">
    <property type="entry name" value="CbiA"/>
    <property type="match status" value="1"/>
</dbReference>
<evidence type="ECO:0000313" key="6">
    <source>
        <dbReference type="Proteomes" id="UP000318741"/>
    </source>
</evidence>
<dbReference type="Gene3D" id="3.40.50.300">
    <property type="entry name" value="P-loop containing nucleotide triphosphate hydrolases"/>
    <property type="match status" value="1"/>
</dbReference>
<dbReference type="OrthoDB" id="9768734at2"/>
<dbReference type="InterPro" id="IPR001789">
    <property type="entry name" value="Sig_transdc_resp-reg_receiver"/>
</dbReference>
<dbReference type="GO" id="GO:0000160">
    <property type="term" value="P:phosphorelay signal transduction system"/>
    <property type="evidence" value="ECO:0007669"/>
    <property type="project" value="InterPro"/>
</dbReference>
<dbReference type="GO" id="GO:0005829">
    <property type="term" value="C:cytosol"/>
    <property type="evidence" value="ECO:0007669"/>
    <property type="project" value="TreeGrafter"/>
</dbReference>